<dbReference type="FunFam" id="3.30.565.10:FF:000010">
    <property type="entry name" value="Sensor histidine kinase RcsC"/>
    <property type="match status" value="1"/>
</dbReference>
<dbReference type="Pfam" id="PF00072">
    <property type="entry name" value="Response_reg"/>
    <property type="match status" value="1"/>
</dbReference>
<dbReference type="SUPFAM" id="SSF47384">
    <property type="entry name" value="Homodimeric domain of signal transducing histidine kinase"/>
    <property type="match status" value="1"/>
</dbReference>
<dbReference type="InterPro" id="IPR011006">
    <property type="entry name" value="CheY-like_superfamily"/>
</dbReference>
<dbReference type="SMART" id="SM00388">
    <property type="entry name" value="HisKA"/>
    <property type="match status" value="1"/>
</dbReference>
<evidence type="ECO:0000256" key="3">
    <source>
        <dbReference type="ARBA" id="ARBA00006402"/>
    </source>
</evidence>
<keyword evidence="15" id="KW-0812">Transmembrane</keyword>
<feature type="domain" description="Histidine kinase" evidence="16">
    <location>
        <begin position="480"/>
        <end position="706"/>
    </location>
</feature>
<dbReference type="InterPro" id="IPR007890">
    <property type="entry name" value="CHASE2"/>
</dbReference>
<dbReference type="eggNOG" id="COG0642">
    <property type="taxonomic scope" value="Bacteria"/>
</dbReference>
<dbReference type="PROSITE" id="PS50109">
    <property type="entry name" value="HIS_KIN"/>
    <property type="match status" value="1"/>
</dbReference>
<dbReference type="Proteomes" id="UP000010474">
    <property type="component" value="Chromosome"/>
</dbReference>
<dbReference type="PANTHER" id="PTHR45339:SF1">
    <property type="entry name" value="HYBRID SIGNAL TRANSDUCTION HISTIDINE KINASE J"/>
    <property type="match status" value="1"/>
</dbReference>
<keyword evidence="11 15" id="KW-0472">Membrane</keyword>
<dbReference type="SMART" id="SM00387">
    <property type="entry name" value="HATPase_c"/>
    <property type="match status" value="1"/>
</dbReference>
<evidence type="ECO:0000256" key="7">
    <source>
        <dbReference type="ARBA" id="ARBA00022741"/>
    </source>
</evidence>
<organism evidence="18 19">
    <name type="scientific">Anabaena cylindrica (strain ATCC 27899 / PCC 7122)</name>
    <dbReference type="NCBI Taxonomy" id="272123"/>
    <lineage>
        <taxon>Bacteria</taxon>
        <taxon>Bacillati</taxon>
        <taxon>Cyanobacteriota</taxon>
        <taxon>Cyanophyceae</taxon>
        <taxon>Nostocales</taxon>
        <taxon>Nostocaceae</taxon>
        <taxon>Anabaena</taxon>
    </lineage>
</organism>
<dbReference type="eggNOG" id="COG0745">
    <property type="taxonomic scope" value="Bacteria"/>
</dbReference>
<comment type="catalytic activity">
    <reaction evidence="1">
        <text>ATP + protein L-histidine = ADP + protein N-phospho-L-histidine.</text>
        <dbReference type="EC" id="2.7.13.3"/>
    </reaction>
</comment>
<protein>
    <recommendedName>
        <fullName evidence="13">Circadian input-output histidine kinase CikA</fullName>
        <ecNumber evidence="4">2.7.13.3</ecNumber>
    </recommendedName>
</protein>
<dbReference type="HOGENOM" id="CLU_009478_0_0_3"/>
<evidence type="ECO:0000256" key="14">
    <source>
        <dbReference type="PROSITE-ProRule" id="PRU00169"/>
    </source>
</evidence>
<keyword evidence="15" id="KW-1133">Transmembrane helix</keyword>
<dbReference type="InterPro" id="IPR003661">
    <property type="entry name" value="HisK_dim/P_dom"/>
</dbReference>
<dbReference type="GO" id="GO:0000155">
    <property type="term" value="F:phosphorelay sensor kinase activity"/>
    <property type="evidence" value="ECO:0007669"/>
    <property type="project" value="InterPro"/>
</dbReference>
<evidence type="ECO:0000313" key="19">
    <source>
        <dbReference type="Proteomes" id="UP000010474"/>
    </source>
</evidence>
<dbReference type="eggNOG" id="COG4252">
    <property type="taxonomic scope" value="Bacteria"/>
</dbReference>
<dbReference type="PATRIC" id="fig|272123.3.peg.198"/>
<keyword evidence="9" id="KW-0067">ATP-binding</keyword>
<evidence type="ECO:0000256" key="4">
    <source>
        <dbReference type="ARBA" id="ARBA00012438"/>
    </source>
</evidence>
<comment type="similarity">
    <text evidence="3">In the N-terminal section; belongs to the phytochrome family.</text>
</comment>
<dbReference type="STRING" id="272123.Anacy_0181"/>
<accession>K9ZAN3</accession>
<dbReference type="Pfam" id="PF02518">
    <property type="entry name" value="HATPase_c"/>
    <property type="match status" value="1"/>
</dbReference>
<dbReference type="InterPro" id="IPR003594">
    <property type="entry name" value="HATPase_dom"/>
</dbReference>
<dbReference type="Gene3D" id="3.30.565.10">
    <property type="entry name" value="Histidine kinase-like ATPase, C-terminal domain"/>
    <property type="match status" value="1"/>
</dbReference>
<dbReference type="EC" id="2.7.13.3" evidence="4"/>
<evidence type="ECO:0000256" key="2">
    <source>
        <dbReference type="ARBA" id="ARBA00004370"/>
    </source>
</evidence>
<dbReference type="PROSITE" id="PS50110">
    <property type="entry name" value="RESPONSE_REGULATORY"/>
    <property type="match status" value="1"/>
</dbReference>
<dbReference type="SUPFAM" id="SSF52172">
    <property type="entry name" value="CheY-like"/>
    <property type="match status" value="1"/>
</dbReference>
<evidence type="ECO:0000256" key="10">
    <source>
        <dbReference type="ARBA" id="ARBA00023012"/>
    </source>
</evidence>
<feature type="domain" description="Response regulatory" evidence="17">
    <location>
        <begin position="733"/>
        <end position="849"/>
    </location>
</feature>
<dbReference type="PANTHER" id="PTHR45339">
    <property type="entry name" value="HYBRID SIGNAL TRANSDUCTION HISTIDINE KINASE J"/>
    <property type="match status" value="1"/>
</dbReference>
<evidence type="ECO:0000256" key="6">
    <source>
        <dbReference type="ARBA" id="ARBA00022679"/>
    </source>
</evidence>
<evidence type="ECO:0000256" key="9">
    <source>
        <dbReference type="ARBA" id="ARBA00022840"/>
    </source>
</evidence>
<dbReference type="InterPro" id="IPR004358">
    <property type="entry name" value="Sig_transdc_His_kin-like_C"/>
</dbReference>
<feature type="transmembrane region" description="Helical" evidence="15">
    <location>
        <begin position="346"/>
        <end position="366"/>
    </location>
</feature>
<evidence type="ECO:0000256" key="5">
    <source>
        <dbReference type="ARBA" id="ARBA00022553"/>
    </source>
</evidence>
<feature type="modified residue" description="4-aspartylphosphate" evidence="14">
    <location>
        <position position="782"/>
    </location>
</feature>
<dbReference type="CDD" id="cd17546">
    <property type="entry name" value="REC_hyHK_CKI1_RcsC-like"/>
    <property type="match status" value="1"/>
</dbReference>
<dbReference type="PRINTS" id="PR00344">
    <property type="entry name" value="BCTRLSENSOR"/>
</dbReference>
<dbReference type="EMBL" id="CP003659">
    <property type="protein sequence ID" value="AFZ55789.1"/>
    <property type="molecule type" value="Genomic_DNA"/>
</dbReference>
<evidence type="ECO:0000259" key="17">
    <source>
        <dbReference type="PROSITE" id="PS50110"/>
    </source>
</evidence>
<dbReference type="KEGG" id="acy:Anacy_0181"/>
<dbReference type="InterPro" id="IPR005467">
    <property type="entry name" value="His_kinase_dom"/>
</dbReference>
<evidence type="ECO:0000256" key="12">
    <source>
        <dbReference type="ARBA" id="ARBA00023306"/>
    </source>
</evidence>
<keyword evidence="5 14" id="KW-0597">Phosphoprotein</keyword>
<dbReference type="Pfam" id="PF05226">
    <property type="entry name" value="CHASE2"/>
    <property type="match status" value="1"/>
</dbReference>
<keyword evidence="7" id="KW-0547">Nucleotide-binding</keyword>
<dbReference type="InterPro" id="IPR036097">
    <property type="entry name" value="HisK_dim/P_sf"/>
</dbReference>
<gene>
    <name evidence="18" type="ordered locus">Anacy_0181</name>
</gene>
<dbReference type="FunFam" id="1.10.287.130:FF:000038">
    <property type="entry name" value="Sensory transduction histidine kinase"/>
    <property type="match status" value="1"/>
</dbReference>
<dbReference type="InterPro" id="IPR036890">
    <property type="entry name" value="HATPase_C_sf"/>
</dbReference>
<dbReference type="Gene3D" id="1.10.287.130">
    <property type="match status" value="1"/>
</dbReference>
<evidence type="ECO:0000256" key="8">
    <source>
        <dbReference type="ARBA" id="ARBA00022777"/>
    </source>
</evidence>
<keyword evidence="12" id="KW-0131">Cell cycle</keyword>
<keyword evidence="19" id="KW-1185">Reference proteome</keyword>
<keyword evidence="8 18" id="KW-0418">Kinase</keyword>
<comment type="subcellular location">
    <subcellularLocation>
        <location evidence="2">Membrane</location>
    </subcellularLocation>
</comment>
<dbReference type="InterPro" id="IPR001789">
    <property type="entry name" value="Sig_transdc_resp-reg_receiver"/>
</dbReference>
<feature type="transmembrane region" description="Helical" evidence="15">
    <location>
        <begin position="378"/>
        <end position="403"/>
    </location>
</feature>
<evidence type="ECO:0000259" key="16">
    <source>
        <dbReference type="PROSITE" id="PS50109"/>
    </source>
</evidence>
<dbReference type="AlphaFoldDB" id="K9ZAN3"/>
<evidence type="ECO:0000256" key="11">
    <source>
        <dbReference type="ARBA" id="ARBA00023136"/>
    </source>
</evidence>
<dbReference type="Pfam" id="PF00512">
    <property type="entry name" value="HisKA"/>
    <property type="match status" value="1"/>
</dbReference>
<dbReference type="CDD" id="cd00082">
    <property type="entry name" value="HisKA"/>
    <property type="match status" value="1"/>
</dbReference>
<evidence type="ECO:0000256" key="1">
    <source>
        <dbReference type="ARBA" id="ARBA00000085"/>
    </source>
</evidence>
<evidence type="ECO:0000313" key="18">
    <source>
        <dbReference type="EMBL" id="AFZ55789.1"/>
    </source>
</evidence>
<dbReference type="SMART" id="SM01080">
    <property type="entry name" value="CHASE2"/>
    <property type="match status" value="1"/>
</dbReference>
<keyword evidence="10" id="KW-0902">Two-component regulatory system</keyword>
<evidence type="ECO:0000256" key="13">
    <source>
        <dbReference type="ARBA" id="ARBA00074306"/>
    </source>
</evidence>
<sequence length="945" mass="104478">MRASTTTAIINIRTACSVIMWRKFQTFIQNTRSVLIITPSIALTVMIGQSLGIFNLPEWKLRDEWMRLAPSENMADEIVIITIDEGDIKSVGKWPVPDWALAELLAKIRSQQPRAIGLDLYRDLPEGRGYEQLVQIFRTTPNLIGVEKIIGERVNPPPELKKNDQVGLADSVLDSDRHVRRALLTAKDEQDDGKIKAGLGTLVALKYLEVEKITLESIDEKQQKFQLGKAIYEPLSNQEAGYGDADIGGYQILLKWHGSETAFRTVAMRDVLAGKIPANLMRDRMVFIGSTATSTNDFFSTPFSSTLISAQKPTPGVVVHANIALQLVRGAKTGTTTLHGVTGNIFLLWIILWTVIGSTGSWWLASARTGKWIPGGKILWATVVISTTLMVSGYGIFLLGLLIPVTPTLAAFIGSVVATTNAYKQQKLEQANHQLEIANTQLLDYSKTLETKVEERTHELLEAKQAADAANHAKSEFLANMSHELRTPLNGILGFAQVLAQSSNLTKENLDGVNIIHQCGSHLLMLINDILDLSKIEARKLELMTNSLDLSSFLHGITEICGIRAEQKGISFNILISDRLPSTIETDEKRLRQVLINLLGNAIKFTDSGSVTFKVELLETNLESTQSPTAKIRFQIEDTGVGMSPDQLEKIFLPFEQVGDVAQRSEGTGLGLTISQKIARLIGSQIQVQSSPGEGSIFWLDTTVPVSLEQDWHLSRNTSNYEKIIGIQGKAPQILIIDDDTNHRLILTSLLQEIGCHILEASDGKQGLQLVSQNQPDMILLDLAMPNMNGFEFMVNLQENLPTHNIPIIVSSANVFESSRQQSLQAGAAAFIPKPLQRDQLLNALQSLLKVDWMYAESSKQSLQKTQQTPLNGELILPSQEVLQQLYHLAMMGDISGIEETLKTQVDQNNQLVSFATELTKLTDSFQTAKIRKLIKSFVAEETVK</sequence>
<dbReference type="SMART" id="SM00448">
    <property type="entry name" value="REC"/>
    <property type="match status" value="1"/>
</dbReference>
<dbReference type="Gene3D" id="3.40.50.2300">
    <property type="match status" value="1"/>
</dbReference>
<reference evidence="19" key="1">
    <citation type="journal article" date="2013" name="Proc. Natl. Acad. Sci. U.S.A.">
        <title>Improving the coverage of the cyanobacterial phylum using diversity-driven genome sequencing.</title>
        <authorList>
            <person name="Shih P.M."/>
            <person name="Wu D."/>
            <person name="Latifi A."/>
            <person name="Axen S.D."/>
            <person name="Fewer D.P."/>
            <person name="Talla E."/>
            <person name="Calteau A."/>
            <person name="Cai F."/>
            <person name="Tandeau de Marsac N."/>
            <person name="Rippka R."/>
            <person name="Herdman M."/>
            <person name="Sivonen K."/>
            <person name="Coursin T."/>
            <person name="Laurent T."/>
            <person name="Goodwin L."/>
            <person name="Nolan M."/>
            <person name="Davenport K.W."/>
            <person name="Han C.S."/>
            <person name="Rubin E.M."/>
            <person name="Eisen J.A."/>
            <person name="Woyke T."/>
            <person name="Gugger M."/>
            <person name="Kerfeld C.A."/>
        </authorList>
    </citation>
    <scope>NUCLEOTIDE SEQUENCE [LARGE SCALE GENOMIC DNA]</scope>
    <source>
        <strain evidence="19">ATCC 27899 / PCC 7122</strain>
    </source>
</reference>
<dbReference type="GO" id="GO:0016020">
    <property type="term" value="C:membrane"/>
    <property type="evidence" value="ECO:0007669"/>
    <property type="project" value="UniProtKB-SubCell"/>
</dbReference>
<dbReference type="GO" id="GO:0005524">
    <property type="term" value="F:ATP binding"/>
    <property type="evidence" value="ECO:0007669"/>
    <property type="project" value="UniProtKB-KW"/>
</dbReference>
<name>K9ZAN3_ANACC</name>
<dbReference type="SUPFAM" id="SSF55874">
    <property type="entry name" value="ATPase domain of HSP90 chaperone/DNA topoisomerase II/histidine kinase"/>
    <property type="match status" value="1"/>
</dbReference>
<proteinExistence type="inferred from homology"/>
<evidence type="ECO:0000256" key="15">
    <source>
        <dbReference type="SAM" id="Phobius"/>
    </source>
</evidence>
<keyword evidence="6" id="KW-0808">Transferase</keyword>
<dbReference type="CDD" id="cd16922">
    <property type="entry name" value="HATPase_EvgS-ArcB-TorS-like"/>
    <property type="match status" value="1"/>
</dbReference>